<dbReference type="InterPro" id="IPR036597">
    <property type="entry name" value="Fido-like_dom_sf"/>
</dbReference>
<dbReference type="EMBL" id="CP034158">
    <property type="protein sequence ID" value="AZI67819.1"/>
    <property type="molecule type" value="Genomic_DNA"/>
</dbReference>
<dbReference type="PIRSF" id="PIRSF038925">
    <property type="entry name" value="AMP-prot_trans"/>
    <property type="match status" value="1"/>
</dbReference>
<dbReference type="InterPro" id="IPR003812">
    <property type="entry name" value="Fido"/>
</dbReference>
<feature type="domain" description="Fido" evidence="1">
    <location>
        <begin position="127"/>
        <end position="277"/>
    </location>
</feature>
<dbReference type="InterPro" id="IPR040198">
    <property type="entry name" value="Fido_containing"/>
</dbReference>
<dbReference type="InterPro" id="IPR026287">
    <property type="entry name" value="SoFic-like"/>
</dbReference>
<reference evidence="2 3" key="1">
    <citation type="submission" date="2018-11" db="EMBL/GenBank/DDBJ databases">
        <title>Proposal to divide the Flavobacteriaceae and reorganize its genera based on Amino Acid Identity values calculated from whole genome sequences.</title>
        <authorList>
            <person name="Nicholson A.C."/>
            <person name="Gulvik C.A."/>
            <person name="Whitney A.M."/>
            <person name="Humrighouse B.W."/>
            <person name="Bell M."/>
            <person name="Holmes B."/>
            <person name="Steigerwalt A.G."/>
            <person name="Villarma A."/>
            <person name="Sheth M."/>
            <person name="Batra D."/>
            <person name="Pryor J."/>
            <person name="Bernardet J.-F."/>
            <person name="Hugo C."/>
            <person name="Kampfer P."/>
            <person name="Newman J.D."/>
            <person name="McQuiston J.R."/>
        </authorList>
    </citation>
    <scope>NUCLEOTIDE SEQUENCE [LARGE SCALE GENOMIC DNA]</scope>
    <source>
        <strain evidence="2 3">H3001</strain>
    </source>
</reference>
<dbReference type="SUPFAM" id="SSF140931">
    <property type="entry name" value="Fic-like"/>
    <property type="match status" value="1"/>
</dbReference>
<accession>A0ABM7C9X9</accession>
<dbReference type="InterPro" id="IPR025758">
    <property type="entry name" value="Fic/DOC_N"/>
</dbReference>
<dbReference type="PROSITE" id="PS51459">
    <property type="entry name" value="FIDO"/>
    <property type="match status" value="1"/>
</dbReference>
<protein>
    <submittedName>
        <fullName evidence="2">Fic family protein</fullName>
    </submittedName>
</protein>
<dbReference type="Pfam" id="PF02661">
    <property type="entry name" value="Fic"/>
    <property type="match status" value="1"/>
</dbReference>
<dbReference type="Proteomes" id="UP000274483">
    <property type="component" value="Chromosome"/>
</dbReference>
<name>A0ABM7C9X9_9FLAO</name>
<dbReference type="Gene3D" id="1.10.3290.10">
    <property type="entry name" value="Fido-like domain"/>
    <property type="match status" value="1"/>
</dbReference>
<evidence type="ECO:0000313" key="3">
    <source>
        <dbReference type="Proteomes" id="UP000274483"/>
    </source>
</evidence>
<dbReference type="PANTHER" id="PTHR13504:SF38">
    <property type="entry name" value="FIDO DOMAIN-CONTAINING PROTEIN"/>
    <property type="match status" value="1"/>
</dbReference>
<keyword evidence="3" id="KW-1185">Reference proteome</keyword>
<sequence>MINLEKYIAGKKLKHSTGYTFFLPSEINDAWIWEDQSVNKLLEKAAIKLGELNSFSKLVPNIDLFIQLHVTKEAVVSSRIEGTQTQMDEALLDEEEISPERKNDWVEVNNYIRALNEAIKELETLPISSRLIKKTHQILLDSVRGEHKQPGEFRNSQNWIGGNSLADAVFIPPNQVYVNELMGDLEKFLHNDDINVPALIKIGIAHYQFETIHPFLDGNGRIGRLLITLFLVDQKILNKPLLYLSAFFEKNKGLYYDNLTFVRSKTDMKQWLKYFLVGVAETAEKATQTLSEVLELKARLETLIHTTFGKRANNASVLLQYLFRKPVIHVNQVAEVTRSTYKTANDLVTEFVKAGILKEMTGQSRNRVFVFDEYIKLF</sequence>
<dbReference type="RefSeq" id="WP_124758181.1">
    <property type="nucleotide sequence ID" value="NZ_CBCRWA010000001.1"/>
</dbReference>
<evidence type="ECO:0000259" key="1">
    <source>
        <dbReference type="PROSITE" id="PS51459"/>
    </source>
</evidence>
<evidence type="ECO:0000313" key="2">
    <source>
        <dbReference type="EMBL" id="AZI67819.1"/>
    </source>
</evidence>
<organism evidence="2 3">
    <name type="scientific">Kaistella daneshvariae</name>
    <dbReference type="NCBI Taxonomy" id="2487074"/>
    <lineage>
        <taxon>Bacteria</taxon>
        <taxon>Pseudomonadati</taxon>
        <taxon>Bacteroidota</taxon>
        <taxon>Flavobacteriia</taxon>
        <taxon>Flavobacteriales</taxon>
        <taxon>Weeksellaceae</taxon>
        <taxon>Chryseobacterium group</taxon>
        <taxon>Kaistella</taxon>
    </lineage>
</organism>
<proteinExistence type="predicted"/>
<dbReference type="PANTHER" id="PTHR13504">
    <property type="entry name" value="FIDO DOMAIN-CONTAINING PROTEIN DDB_G0283145"/>
    <property type="match status" value="1"/>
</dbReference>
<gene>
    <name evidence="2" type="ORF">EIB71_09140</name>
</gene>
<dbReference type="Pfam" id="PF13784">
    <property type="entry name" value="Fic_N"/>
    <property type="match status" value="1"/>
</dbReference>